<evidence type="ECO:0000259" key="1">
    <source>
        <dbReference type="Pfam" id="PF24754"/>
    </source>
</evidence>
<dbReference type="EMBL" id="LMTZ01000129">
    <property type="protein sequence ID" value="KST63913.1"/>
    <property type="molecule type" value="Genomic_DNA"/>
</dbReference>
<dbReference type="RefSeq" id="WP_027844025.1">
    <property type="nucleotide sequence ID" value="NZ_LMTZ01000118.1"/>
</dbReference>
<gene>
    <name evidence="2" type="ORF">BC008_39610</name>
    <name evidence="3" type="ORF">BC008_40585</name>
</gene>
<dbReference type="Pfam" id="PF24754">
    <property type="entry name" value="MavL"/>
    <property type="match status" value="1"/>
</dbReference>
<dbReference type="InterPro" id="IPR057098">
    <property type="entry name" value="MavL"/>
</dbReference>
<organism evidence="2 4">
    <name type="scientific">Mastigocoleus testarum BC008</name>
    <dbReference type="NCBI Taxonomy" id="371196"/>
    <lineage>
        <taxon>Bacteria</taxon>
        <taxon>Bacillati</taxon>
        <taxon>Cyanobacteriota</taxon>
        <taxon>Cyanophyceae</taxon>
        <taxon>Nostocales</taxon>
        <taxon>Hapalosiphonaceae</taxon>
        <taxon>Mastigocoleus</taxon>
    </lineage>
</organism>
<name>A0A0V7ZH82_9CYAN</name>
<evidence type="ECO:0000313" key="4">
    <source>
        <dbReference type="Proteomes" id="UP000053372"/>
    </source>
</evidence>
<comment type="caution">
    <text evidence="2">The sequence shown here is derived from an EMBL/GenBank/DDBJ whole genome shotgun (WGS) entry which is preliminary data.</text>
</comment>
<feature type="domain" description="Macrodomain effector MavL" evidence="1">
    <location>
        <begin position="4"/>
        <end position="329"/>
    </location>
</feature>
<sequence>MKSYKISLHERTYEKARNYLEELKAGKTPGSYLAKQLTDRNISQVVPEEFIELILRTKKPQIFAESAVSGDGSDWNQEELSILGDISIATPVTVYDNGRHTDPKVHQNPFQATLLFVPGALLRNGRSNTPADWKEVTKNQEINPESYYQLYERRLLPAFMYANDVMKTQSKMGLITIPGLGCGQFAGKFRGQLGTHLKVALTKFLEKHGTKLSNIKAVYYDPYRECSNERLEIAGINLLVRPLTQGNEGKSQLCHPKDYEEAGDDFSTCELFSVVAWDHVSWPGNDFYLGSRVTDDGVKAAATSVMSVMTGIEGHYNVVINKYNPPSEYGCWEETIARNAIELEVKNNFRIFA</sequence>
<proteinExistence type="predicted"/>
<dbReference type="OrthoDB" id="569482at2"/>
<evidence type="ECO:0000313" key="2">
    <source>
        <dbReference type="EMBL" id="KST63913.1"/>
    </source>
</evidence>
<accession>A0A0V7ZH82</accession>
<keyword evidence="4" id="KW-1185">Reference proteome</keyword>
<reference evidence="2 4" key="1">
    <citation type="journal article" date="2015" name="Genome Announc.">
        <title>Draft Genome of the Euendolithic (true boring) Cyanobacterium Mastigocoleus testarum strain BC008.</title>
        <authorList>
            <person name="Guida B.S."/>
            <person name="Garcia-Pichel F."/>
        </authorList>
    </citation>
    <scope>NUCLEOTIDE SEQUENCE [LARGE SCALE GENOMIC DNA]</scope>
    <source>
        <strain evidence="2 4">BC008</strain>
    </source>
</reference>
<protein>
    <recommendedName>
        <fullName evidence="1">Macrodomain effector MavL domain-containing protein</fullName>
    </recommendedName>
</protein>
<evidence type="ECO:0000313" key="3">
    <source>
        <dbReference type="EMBL" id="KST64623.1"/>
    </source>
</evidence>
<dbReference type="AlphaFoldDB" id="A0A0V7ZH82"/>
<dbReference type="EMBL" id="LMTZ01000118">
    <property type="protein sequence ID" value="KST64623.1"/>
    <property type="molecule type" value="Genomic_DNA"/>
</dbReference>
<dbReference type="Proteomes" id="UP000053372">
    <property type="component" value="Unassembled WGS sequence"/>
</dbReference>